<name>A0ABD3KI73_EUCGL</name>
<dbReference type="InterPro" id="IPR046831">
    <property type="entry name" value="Calmodulin_bind_N"/>
</dbReference>
<evidence type="ECO:0000256" key="2">
    <source>
        <dbReference type="ARBA" id="ARBA00022771"/>
    </source>
</evidence>
<dbReference type="Pfam" id="PF07887">
    <property type="entry name" value="Calmodulin_bind"/>
    <property type="match status" value="1"/>
</dbReference>
<dbReference type="Proteomes" id="UP001634007">
    <property type="component" value="Unassembled WGS sequence"/>
</dbReference>
<comment type="caution">
    <text evidence="6">The sequence shown here is derived from an EMBL/GenBank/DDBJ whole genome shotgun (WGS) entry which is preliminary data.</text>
</comment>
<feature type="domain" description="BED-type" evidence="5">
    <location>
        <begin position="3"/>
        <end position="57"/>
    </location>
</feature>
<organism evidence="6 7">
    <name type="scientific">Eucalyptus globulus</name>
    <name type="common">Tasmanian blue gum</name>
    <dbReference type="NCBI Taxonomy" id="34317"/>
    <lineage>
        <taxon>Eukaryota</taxon>
        <taxon>Viridiplantae</taxon>
        <taxon>Streptophyta</taxon>
        <taxon>Embryophyta</taxon>
        <taxon>Tracheophyta</taxon>
        <taxon>Spermatophyta</taxon>
        <taxon>Magnoliopsida</taxon>
        <taxon>eudicotyledons</taxon>
        <taxon>Gunneridae</taxon>
        <taxon>Pentapetalae</taxon>
        <taxon>rosids</taxon>
        <taxon>malvids</taxon>
        <taxon>Myrtales</taxon>
        <taxon>Myrtaceae</taxon>
        <taxon>Myrtoideae</taxon>
        <taxon>Eucalypteae</taxon>
        <taxon>Eucalyptus</taxon>
    </lineage>
</organism>
<keyword evidence="1" id="KW-0479">Metal-binding</keyword>
<gene>
    <name evidence="6" type="ORF">ACJRO7_020942</name>
</gene>
<reference evidence="6 7" key="1">
    <citation type="submission" date="2024-11" db="EMBL/GenBank/DDBJ databases">
        <title>Chromosome-level genome assembly of Eucalyptus globulus Labill. provides insights into its genome evolution.</title>
        <authorList>
            <person name="Li X."/>
        </authorList>
    </citation>
    <scope>NUCLEOTIDE SEQUENCE [LARGE SCALE GENOMIC DNA]</scope>
    <source>
        <strain evidence="6">CL2024</strain>
        <tissue evidence="6">Fresh tender leaves</tissue>
    </source>
</reference>
<dbReference type="InterPro" id="IPR007021">
    <property type="entry name" value="DUF659"/>
</dbReference>
<proteinExistence type="predicted"/>
<dbReference type="GO" id="GO:0008270">
    <property type="term" value="F:zinc ion binding"/>
    <property type="evidence" value="ECO:0007669"/>
    <property type="project" value="UniProtKB-KW"/>
</dbReference>
<evidence type="ECO:0000256" key="4">
    <source>
        <dbReference type="PROSITE-ProRule" id="PRU00027"/>
    </source>
</evidence>
<protein>
    <recommendedName>
        <fullName evidence="5">BED-type domain-containing protein</fullName>
    </recommendedName>
</protein>
<keyword evidence="2 4" id="KW-0863">Zinc-finger</keyword>
<accession>A0ABD3KI73</accession>
<dbReference type="AlphaFoldDB" id="A0ABD3KI73"/>
<dbReference type="PANTHER" id="PTHR32166">
    <property type="entry name" value="OSJNBA0013A04.12 PROTEIN"/>
    <property type="match status" value="1"/>
</dbReference>
<dbReference type="InterPro" id="IPR012337">
    <property type="entry name" value="RNaseH-like_sf"/>
</dbReference>
<keyword evidence="7" id="KW-1185">Reference proteome</keyword>
<keyword evidence="3" id="KW-0862">Zinc</keyword>
<evidence type="ECO:0000313" key="7">
    <source>
        <dbReference type="Proteomes" id="UP001634007"/>
    </source>
</evidence>
<dbReference type="PROSITE" id="PS50808">
    <property type="entry name" value="ZF_BED"/>
    <property type="match status" value="1"/>
</dbReference>
<sequence>MVRKRDRFWEYVELLDGKFKCKFCDRKFAGGVPRVKSHLSGIKGGGIDICTKVPEDVRIAATEESPGLNKRAKAEACSGKIEETLLKMHISKDDVMPDKLLVKFILLNGEDVDIVRRPSFIDFVDAVAKHGSHYKLPCCSVIKTKLVPDLEKEIGEYVANVKKSWVRTGCTLINYVWQREKRSFMSIFAYSIEGVVLLNALEIPSSMLIFDLVEGIPHFVTREIGANNVTQYIIQNPGDCLEFMPNDDHTHVYVTGCVAHETQLLFEAINDAIPWIQKAFDQARAVVTKIHNHDGILSLTKQFTNYLGLKQSSTTEFYSNYYMLESIMRVESELRLLVSSSEWLSLGFEKDESSIEVGEIIRSSEFWSEGKEVLHALEPIFRVLCLVDGYGATFGLLYSAVEMADEAIRQIYMTNVPKYNFLLVLFEEWRGNIIRPIHAAAAFLNPAYMCGEKFIENDAMKNGMNIMLEKLVCVEEQKKFVQEMQLYRDKVPKLFTTMAKTMLGTYHPCDWWDYCGDVLPVLKKYAIRILSQPCSTSFCRQSLKAFETEKREPLMPAVMDDYQYLRTNALLMENFNTMKEKIRKPLDLEKLDELPNLAEFMNENFSRGLPNETKVPLSDEKLNCWSAWVSKDGKSEKHLRLQFITELPLSLVKGVRIKGWRGTPIHVILVDSSTGRVVQFGPWSMQELMVTVIGGDFDDKAGRNWTKEFFGSNELKAREGNMPLLNGDLSVTLKKGLGTLGAITFNDVSSWTSSGKFRLGVKTALGCCEGIRVLEATSNAFAVEDGRRTPEGEEGDEVYTSNDAVSVPAGTCHTRDPPPSNECHLLADYFTENNAGGFDTLLRLQRYIHKFVQKQRMEMSPVHEG</sequence>
<dbReference type="SUPFAM" id="SSF53098">
    <property type="entry name" value="Ribonuclease H-like"/>
    <property type="match status" value="1"/>
</dbReference>
<evidence type="ECO:0000313" key="6">
    <source>
        <dbReference type="EMBL" id="KAL3739609.1"/>
    </source>
</evidence>
<dbReference type="InterPro" id="IPR003656">
    <property type="entry name" value="Znf_BED"/>
</dbReference>
<evidence type="ECO:0000256" key="3">
    <source>
        <dbReference type="ARBA" id="ARBA00022833"/>
    </source>
</evidence>
<dbReference type="Pfam" id="PF04937">
    <property type="entry name" value="DUF659"/>
    <property type="match status" value="1"/>
</dbReference>
<dbReference type="PANTHER" id="PTHR32166:SF63">
    <property type="entry name" value="HAT TRANSPOSON SUPERFAMILY PROTEIN"/>
    <property type="match status" value="1"/>
</dbReference>
<evidence type="ECO:0000256" key="1">
    <source>
        <dbReference type="ARBA" id="ARBA00022723"/>
    </source>
</evidence>
<dbReference type="EMBL" id="JBJKBG010000005">
    <property type="protein sequence ID" value="KAL3739609.1"/>
    <property type="molecule type" value="Genomic_DNA"/>
</dbReference>
<evidence type="ECO:0000259" key="5">
    <source>
        <dbReference type="PROSITE" id="PS50808"/>
    </source>
</evidence>